<feature type="region of interest" description="Disordered" evidence="2">
    <location>
        <begin position="421"/>
        <end position="444"/>
    </location>
</feature>
<dbReference type="EMBL" id="JBBBZM010000224">
    <property type="protein sequence ID" value="KAL0631656.1"/>
    <property type="molecule type" value="Genomic_DNA"/>
</dbReference>
<dbReference type="CDD" id="cd00030">
    <property type="entry name" value="C2"/>
    <property type="match status" value="1"/>
</dbReference>
<organism evidence="5 6">
    <name type="scientific">Discina gigas</name>
    <dbReference type="NCBI Taxonomy" id="1032678"/>
    <lineage>
        <taxon>Eukaryota</taxon>
        <taxon>Fungi</taxon>
        <taxon>Dikarya</taxon>
        <taxon>Ascomycota</taxon>
        <taxon>Pezizomycotina</taxon>
        <taxon>Pezizomycetes</taxon>
        <taxon>Pezizales</taxon>
        <taxon>Discinaceae</taxon>
        <taxon>Discina</taxon>
    </lineage>
</organism>
<feature type="compositionally biased region" description="Polar residues" evidence="2">
    <location>
        <begin position="206"/>
        <end position="216"/>
    </location>
</feature>
<feature type="compositionally biased region" description="Polar residues" evidence="2">
    <location>
        <begin position="42"/>
        <end position="54"/>
    </location>
</feature>
<dbReference type="SMART" id="SM00239">
    <property type="entry name" value="C2"/>
    <property type="match status" value="1"/>
</dbReference>
<keyword evidence="6" id="KW-1185">Reference proteome</keyword>
<comment type="caution">
    <text evidence="5">The sequence shown here is derived from an EMBL/GenBank/DDBJ whole genome shotgun (WGS) entry which is preliminary data.</text>
</comment>
<evidence type="ECO:0000256" key="2">
    <source>
        <dbReference type="SAM" id="MobiDB-lite"/>
    </source>
</evidence>
<feature type="domain" description="C2" evidence="3">
    <location>
        <begin position="570"/>
        <end position="712"/>
    </location>
</feature>
<name>A0ABR3G6S5_9PEZI</name>
<dbReference type="PROSITE" id="PS00509">
    <property type="entry name" value="RAS_GTPASE_ACTIV_1"/>
    <property type="match status" value="1"/>
</dbReference>
<dbReference type="InterPro" id="IPR035892">
    <property type="entry name" value="C2_domain_sf"/>
</dbReference>
<dbReference type="InterPro" id="IPR000008">
    <property type="entry name" value="C2_dom"/>
</dbReference>
<evidence type="ECO:0000259" key="3">
    <source>
        <dbReference type="PROSITE" id="PS50004"/>
    </source>
</evidence>
<dbReference type="PANTHER" id="PTHR10194:SF60">
    <property type="entry name" value="RAS GTPASE-ACTIVATING PROTEIN RASKOL"/>
    <property type="match status" value="1"/>
</dbReference>
<gene>
    <name evidence="5" type="primary">BUD2</name>
    <name evidence="5" type="ORF">Q9L58_009468</name>
</gene>
<feature type="region of interest" description="Disordered" evidence="2">
    <location>
        <begin position="42"/>
        <end position="62"/>
    </location>
</feature>
<dbReference type="PROSITE" id="PS50004">
    <property type="entry name" value="C2"/>
    <property type="match status" value="1"/>
</dbReference>
<keyword evidence="1" id="KW-0343">GTPase activation</keyword>
<evidence type="ECO:0000313" key="5">
    <source>
        <dbReference type="EMBL" id="KAL0631656.1"/>
    </source>
</evidence>
<dbReference type="InterPro" id="IPR001936">
    <property type="entry name" value="RasGAP_dom"/>
</dbReference>
<feature type="compositionally biased region" description="Low complexity" evidence="2">
    <location>
        <begin position="97"/>
        <end position="107"/>
    </location>
</feature>
<feature type="region of interest" description="Disordered" evidence="2">
    <location>
        <begin position="152"/>
        <end position="171"/>
    </location>
</feature>
<dbReference type="CDD" id="cd05137">
    <property type="entry name" value="RasGAP_CLA2_BUD2"/>
    <property type="match status" value="1"/>
</dbReference>
<dbReference type="PANTHER" id="PTHR10194">
    <property type="entry name" value="RAS GTPASE-ACTIVATING PROTEINS"/>
    <property type="match status" value="1"/>
</dbReference>
<feature type="region of interest" description="Disordered" evidence="2">
    <location>
        <begin position="186"/>
        <end position="224"/>
    </location>
</feature>
<proteinExistence type="predicted"/>
<protein>
    <submittedName>
        <fullName evidence="5">GTPase activating factor</fullName>
    </submittedName>
</protein>
<dbReference type="SUPFAM" id="SSF48350">
    <property type="entry name" value="GTPase activation domain, GAP"/>
    <property type="match status" value="1"/>
</dbReference>
<dbReference type="Pfam" id="PF00616">
    <property type="entry name" value="RasGAP"/>
    <property type="match status" value="1"/>
</dbReference>
<dbReference type="SUPFAM" id="SSF49562">
    <property type="entry name" value="C2 domain (Calcium/lipid-binding domain, CaLB)"/>
    <property type="match status" value="1"/>
</dbReference>
<dbReference type="InterPro" id="IPR023152">
    <property type="entry name" value="RasGAP_CS"/>
</dbReference>
<feature type="domain" description="Ras-GAP" evidence="4">
    <location>
        <begin position="770"/>
        <end position="1004"/>
    </location>
</feature>
<dbReference type="InterPro" id="IPR039360">
    <property type="entry name" value="Ras_GTPase"/>
</dbReference>
<feature type="region of interest" description="Disordered" evidence="2">
    <location>
        <begin position="806"/>
        <end position="835"/>
    </location>
</feature>
<feature type="region of interest" description="Disordered" evidence="2">
    <location>
        <begin position="74"/>
        <end position="130"/>
    </location>
</feature>
<dbReference type="Proteomes" id="UP001447188">
    <property type="component" value="Unassembled WGS sequence"/>
</dbReference>
<evidence type="ECO:0000256" key="1">
    <source>
        <dbReference type="ARBA" id="ARBA00022468"/>
    </source>
</evidence>
<evidence type="ECO:0000259" key="4">
    <source>
        <dbReference type="PROSITE" id="PS50018"/>
    </source>
</evidence>
<dbReference type="Gene3D" id="1.10.506.10">
    <property type="entry name" value="GTPase Activation - p120gap, domain 1"/>
    <property type="match status" value="1"/>
</dbReference>
<dbReference type="Gene3D" id="2.60.40.150">
    <property type="entry name" value="C2 domain"/>
    <property type="match status" value="1"/>
</dbReference>
<dbReference type="SMART" id="SM00323">
    <property type="entry name" value="RasGAP"/>
    <property type="match status" value="1"/>
</dbReference>
<dbReference type="PROSITE" id="PS50018">
    <property type="entry name" value="RAS_GTPASE_ACTIV_2"/>
    <property type="match status" value="1"/>
</dbReference>
<evidence type="ECO:0000313" key="6">
    <source>
        <dbReference type="Proteomes" id="UP001447188"/>
    </source>
</evidence>
<accession>A0ABR3G6S5</accession>
<dbReference type="InterPro" id="IPR008936">
    <property type="entry name" value="Rho_GTPase_activation_prot"/>
</dbReference>
<sequence length="1232" mass="137402">MTGRTNPSRLAAIHGIHNPNERYFPLSTAVIPGYARNSPPLSNSLPTAFPTSQEPHAGSYRDIMTIRAVSPDYELEEDDTDDSLTAQHSPTTPPRTPSRSTNRSTSRFDVLGQGQESPEHATPSSPGKNNKLLCRAVLPQFADLSISINRAKNASPADGRKRTSPASERPMTMETMQSPIYYRSSRYPFGSPGESPSELTPISVGFPSTQSPTPINSKPHGRSNRQRFLRTQTSINTLNAKSSEPPLSSPITPADTGTVFKLMKELRGRMEGYVEFRIGNNMIWTKGYCLINEDTGNLVHHRDENISISPPTVIIPDLRGCQVKTPAPMDESNDGIIEVSAHTSNILIKLRPLDSHQYVPWLAALLCWQPIPPAGAQNKMVKPQTLVLTQERKADRRRNSDATISRDAAIIKVGKMLLWRKGGPNAPPPPTSNHSSKERGSRSKFPTGITWQRISCTLQENGEFRMYAELDTTLLTVIQLHQLSRCAVQQLDPSILDKEFCIAIYPQYSPFSASSLLMRPVYLSIDSRILFEVWFVLLRAFTMPELYGPASNNTVPSANARALAGIAELPDGDGLVDSYRIQRSLFLRVVEAKITMQGSLENLKETLDCYAEVILDGEVRAKTMVRTKTHNPFWREDYEFPDLPAILSDVGVVLKQRHPRWKTKGAGTVTGSGGFGGGLGGVSVPGSKDAVIGRVDIQLDELRFDNDTEGWWPMVSTSKGVEEKVGEVFLKIGMEELIVLMAHEYKDISDLLHDFSSGITMEMAQVISPDLRRLADTLLRIYQVGGKATEWLMSLAEGEIDGLHREITPSRPGLGKHRNSDESCNSDQDLPHPRREVGRSALVDANILFRGNSLLTKALDAHMKRLGREYLEETLGDHLWKIADEDTYCEVDPVRMEQGESSQKNWKVLMGIVNGIWSSIYKSPERCPIELRRVLRHIRACVEDRYGDLLKTVSYSSVCGFLFLRFFCPAILNPKLFGLLKDHPGVRAQRTLTLVAKSLQGLANMTTFGVKEPWMEPMNEFLGTHSCELRDFIDHLTTIPQSQYPQETVPPSYATPITILSRLSQPSKEGFPSLPFLIDQPRAFAALVAMWLKWYPVHREKNPEHKIEGDLAQFHDMCLGIHDRIRSCVEKAENAERPSSSLSARWEEVAEKVTGSPLLGPGQVLTMFPMTTKAHRIVGLPTGRTPEDEASYAFGREFITQAGQQRSKSKFSGFVGGIRKKVKSKAYMDHDE</sequence>
<dbReference type="Pfam" id="PF00168">
    <property type="entry name" value="C2"/>
    <property type="match status" value="1"/>
</dbReference>
<reference evidence="5 6" key="1">
    <citation type="submission" date="2024-02" db="EMBL/GenBank/DDBJ databases">
        <title>Discinaceae phylogenomics.</title>
        <authorList>
            <person name="Dirks A.C."/>
            <person name="James T.Y."/>
        </authorList>
    </citation>
    <scope>NUCLEOTIDE SEQUENCE [LARGE SCALE GENOMIC DNA]</scope>
    <source>
        <strain evidence="5 6">ACD0624</strain>
    </source>
</reference>